<keyword evidence="4" id="KW-1185">Reference proteome</keyword>
<dbReference type="EMBL" id="CAJGYO010000012">
    <property type="protein sequence ID" value="CAD6261779.1"/>
    <property type="molecule type" value="Genomic_DNA"/>
</dbReference>
<dbReference type="PANTHER" id="PTHR33286">
    <property type="entry name" value="BIFUNCTIONAL INHIBITOR/LIPID-TRANSFER PROTEIN/SEED STORAGE 2S ALBUMIN SUPERFAMILY PROTEIN"/>
    <property type="match status" value="1"/>
</dbReference>
<evidence type="ECO:0000313" key="3">
    <source>
        <dbReference type="EMBL" id="CAD6261779.1"/>
    </source>
</evidence>
<feature type="domain" description="Bifunctional inhibitor/plant lipid transfer protein/seed storage helical" evidence="2">
    <location>
        <begin position="14"/>
        <end position="107"/>
    </location>
</feature>
<gene>
    <name evidence="3" type="ORF">NCGR_LOCUS45165</name>
</gene>
<sequence length="114" mass="12762">MGIKVILQAMAFCLAFTMFAAHHQAWGEQDCYRAKTILLLNCRETIAPGPGYVEPHPKCRDTMRHREADMVCICSIINDADEQKISVEKLVRLARECGKPLPSHTKCGTYTVPA</sequence>
<dbReference type="SUPFAM" id="SSF47699">
    <property type="entry name" value="Bifunctional inhibitor/lipid-transfer protein/seed storage 2S albumin"/>
    <property type="match status" value="1"/>
</dbReference>
<evidence type="ECO:0000259" key="2">
    <source>
        <dbReference type="Pfam" id="PF14368"/>
    </source>
</evidence>
<protein>
    <recommendedName>
        <fullName evidence="2">Bifunctional inhibitor/plant lipid transfer protein/seed storage helical domain-containing protein</fullName>
    </recommendedName>
</protein>
<dbReference type="AlphaFoldDB" id="A0A811QZQ6"/>
<proteinExistence type="predicted"/>
<accession>A0A811QZQ6</accession>
<name>A0A811QZQ6_9POAL</name>
<evidence type="ECO:0000256" key="1">
    <source>
        <dbReference type="SAM" id="SignalP"/>
    </source>
</evidence>
<dbReference type="InterPro" id="IPR036312">
    <property type="entry name" value="Bifun_inhib/LTP/seed_sf"/>
</dbReference>
<keyword evidence="1" id="KW-0732">Signal</keyword>
<dbReference type="OrthoDB" id="635304at2759"/>
<comment type="caution">
    <text evidence="3">The sequence shown here is derived from an EMBL/GenBank/DDBJ whole genome shotgun (WGS) entry which is preliminary data.</text>
</comment>
<dbReference type="PANTHER" id="PTHR33286:SF24">
    <property type="entry name" value="BIFUNCTIONAL INHIBITOR_PLANT LIPID TRANSFER PROTEIN_SEED STORAGE HELICAL DOMAIN-CONTAINING PROTEIN"/>
    <property type="match status" value="1"/>
</dbReference>
<organism evidence="3 4">
    <name type="scientific">Miscanthus lutarioriparius</name>
    <dbReference type="NCBI Taxonomy" id="422564"/>
    <lineage>
        <taxon>Eukaryota</taxon>
        <taxon>Viridiplantae</taxon>
        <taxon>Streptophyta</taxon>
        <taxon>Embryophyta</taxon>
        <taxon>Tracheophyta</taxon>
        <taxon>Spermatophyta</taxon>
        <taxon>Magnoliopsida</taxon>
        <taxon>Liliopsida</taxon>
        <taxon>Poales</taxon>
        <taxon>Poaceae</taxon>
        <taxon>PACMAD clade</taxon>
        <taxon>Panicoideae</taxon>
        <taxon>Andropogonodae</taxon>
        <taxon>Andropogoneae</taxon>
        <taxon>Saccharinae</taxon>
        <taxon>Miscanthus</taxon>
    </lineage>
</organism>
<dbReference type="Pfam" id="PF14368">
    <property type="entry name" value="LTP_2"/>
    <property type="match status" value="1"/>
</dbReference>
<feature type="chain" id="PRO_5032475711" description="Bifunctional inhibitor/plant lipid transfer protein/seed storage helical domain-containing protein" evidence="1">
    <location>
        <begin position="28"/>
        <end position="114"/>
    </location>
</feature>
<dbReference type="Proteomes" id="UP000604825">
    <property type="component" value="Unassembled WGS sequence"/>
</dbReference>
<evidence type="ECO:0000313" key="4">
    <source>
        <dbReference type="Proteomes" id="UP000604825"/>
    </source>
</evidence>
<dbReference type="Gene3D" id="1.10.110.10">
    <property type="entry name" value="Plant lipid-transfer and hydrophobic proteins"/>
    <property type="match status" value="1"/>
</dbReference>
<feature type="signal peptide" evidence="1">
    <location>
        <begin position="1"/>
        <end position="27"/>
    </location>
</feature>
<reference evidence="3" key="1">
    <citation type="submission" date="2020-10" db="EMBL/GenBank/DDBJ databases">
        <authorList>
            <person name="Han B."/>
            <person name="Lu T."/>
            <person name="Zhao Q."/>
            <person name="Huang X."/>
            <person name="Zhao Y."/>
        </authorList>
    </citation>
    <scope>NUCLEOTIDE SEQUENCE</scope>
</reference>
<dbReference type="InterPro" id="IPR016140">
    <property type="entry name" value="Bifunc_inhib/LTP/seed_store"/>
</dbReference>